<dbReference type="Gene3D" id="3.40.50.2000">
    <property type="entry name" value="Glycogen Phosphorylase B"/>
    <property type="match status" value="2"/>
</dbReference>
<sequence length="372" mass="42568">MESALRILHVVESMNQSEVGTMLMNVYRNLDRSKVQFDFLTNEEGDYDQEIQQLGGLIYRIPSIKEAGITGYRKSLRQFFKGHRFYIVMHSHIDQMSIYPLRAAKRTGIPVRVAHSHRTKGNATGTVKMLDEIASSLIPLYATHFFASSPEAAEWLFKRRANQAEIMFKAIDLERFCYSHSLREQGRQELGIIDKEFVIGHIGRFTAQKNYHYLIELFVGFRRRIPQSKLILVGDGPLRAEIEAKVKQYRIQDHVILLGAKEDLGKWLQVFDLFIFPSLSEGLPLTLVEAQGAGLPIIASDSISKEVDLGVGLVQFIPIDNKRKWLEAMYAAYENKARNPIAPEILINKGYDLEQVVHQTEQTYLQLRDDGI</sequence>
<dbReference type="GO" id="GO:0016757">
    <property type="term" value="F:glycosyltransferase activity"/>
    <property type="evidence" value="ECO:0007669"/>
    <property type="project" value="InterPro"/>
</dbReference>
<dbReference type="InterPro" id="IPR050194">
    <property type="entry name" value="Glycosyltransferase_grp1"/>
</dbReference>
<accession>A0A6N7R2V9</accession>
<dbReference type="PANTHER" id="PTHR45947">
    <property type="entry name" value="SULFOQUINOVOSYL TRANSFERASE SQD2"/>
    <property type="match status" value="1"/>
</dbReference>
<evidence type="ECO:0000313" key="2">
    <source>
        <dbReference type="EMBL" id="MRI65786.1"/>
    </source>
</evidence>
<dbReference type="Pfam" id="PF00534">
    <property type="entry name" value="Glycos_transf_1"/>
    <property type="match status" value="1"/>
</dbReference>
<evidence type="ECO:0000259" key="1">
    <source>
        <dbReference type="Pfam" id="PF00534"/>
    </source>
</evidence>
<keyword evidence="3" id="KW-1185">Reference proteome</keyword>
<keyword evidence="2" id="KW-0808">Transferase</keyword>
<gene>
    <name evidence="2" type="ORF">GH885_05425</name>
</gene>
<dbReference type="SUPFAM" id="SSF53756">
    <property type="entry name" value="UDP-Glycosyltransferase/glycogen phosphorylase"/>
    <property type="match status" value="1"/>
</dbReference>
<organism evidence="2 3">
    <name type="scientific">Gracilibacillus thailandensis</name>
    <dbReference type="NCBI Taxonomy" id="563735"/>
    <lineage>
        <taxon>Bacteria</taxon>
        <taxon>Bacillati</taxon>
        <taxon>Bacillota</taxon>
        <taxon>Bacilli</taxon>
        <taxon>Bacillales</taxon>
        <taxon>Bacillaceae</taxon>
        <taxon>Gracilibacillus</taxon>
    </lineage>
</organism>
<protein>
    <submittedName>
        <fullName evidence="2">Glycosyltransferase</fullName>
    </submittedName>
</protein>
<dbReference type="Proteomes" id="UP000435187">
    <property type="component" value="Unassembled WGS sequence"/>
</dbReference>
<comment type="caution">
    <text evidence="2">The sequence shown here is derived from an EMBL/GenBank/DDBJ whole genome shotgun (WGS) entry which is preliminary data.</text>
</comment>
<dbReference type="RefSeq" id="WP_163578470.1">
    <property type="nucleotide sequence ID" value="NZ_JBHUMW010000003.1"/>
</dbReference>
<name>A0A6N7R2V9_9BACI</name>
<proteinExistence type="predicted"/>
<dbReference type="InterPro" id="IPR001296">
    <property type="entry name" value="Glyco_trans_1"/>
</dbReference>
<reference evidence="2 3" key="1">
    <citation type="submission" date="2019-10" db="EMBL/GenBank/DDBJ databases">
        <title>Gracilibacillus salitolerans sp. nov., a moderate halophile isolated from a saline soil in northwest China.</title>
        <authorList>
            <person name="Gan L."/>
        </authorList>
    </citation>
    <scope>NUCLEOTIDE SEQUENCE [LARGE SCALE GENOMIC DNA]</scope>
    <source>
        <strain evidence="2 3">TP2-8</strain>
    </source>
</reference>
<evidence type="ECO:0000313" key="3">
    <source>
        <dbReference type="Proteomes" id="UP000435187"/>
    </source>
</evidence>
<feature type="domain" description="Glycosyl transferase family 1" evidence="1">
    <location>
        <begin position="184"/>
        <end position="301"/>
    </location>
</feature>
<dbReference type="AlphaFoldDB" id="A0A6N7R2V9"/>
<dbReference type="EMBL" id="WJEE01000008">
    <property type="protein sequence ID" value="MRI65786.1"/>
    <property type="molecule type" value="Genomic_DNA"/>
</dbReference>
<dbReference type="CDD" id="cd03812">
    <property type="entry name" value="GT4_CapH-like"/>
    <property type="match status" value="1"/>
</dbReference>
<dbReference type="PANTHER" id="PTHR45947:SF3">
    <property type="entry name" value="SULFOQUINOVOSYL TRANSFERASE SQD2"/>
    <property type="match status" value="1"/>
</dbReference>